<dbReference type="STRING" id="4795.A0A225UMG2"/>
<dbReference type="OrthoDB" id="117972at2759"/>
<evidence type="ECO:0000259" key="1">
    <source>
        <dbReference type="Pfam" id="PF17919"/>
    </source>
</evidence>
<feature type="domain" description="Reverse transcriptase/retrotransposon-derived protein RNase H-like" evidence="1">
    <location>
        <begin position="17"/>
        <end position="112"/>
    </location>
</feature>
<dbReference type="Gene3D" id="3.10.20.370">
    <property type="match status" value="1"/>
</dbReference>
<dbReference type="Proteomes" id="UP000198211">
    <property type="component" value="Unassembled WGS sequence"/>
</dbReference>
<gene>
    <name evidence="2" type="ORF">PHMEG_00036016</name>
</gene>
<evidence type="ECO:0000313" key="3">
    <source>
        <dbReference type="Proteomes" id="UP000198211"/>
    </source>
</evidence>
<organism evidence="2 3">
    <name type="scientific">Phytophthora megakarya</name>
    <dbReference type="NCBI Taxonomy" id="4795"/>
    <lineage>
        <taxon>Eukaryota</taxon>
        <taxon>Sar</taxon>
        <taxon>Stramenopiles</taxon>
        <taxon>Oomycota</taxon>
        <taxon>Peronosporomycetes</taxon>
        <taxon>Peronosporales</taxon>
        <taxon>Peronosporaceae</taxon>
        <taxon>Phytophthora</taxon>
    </lineage>
</organism>
<keyword evidence="3" id="KW-1185">Reference proteome</keyword>
<dbReference type="InterPro" id="IPR043502">
    <property type="entry name" value="DNA/RNA_pol_sf"/>
</dbReference>
<dbReference type="InterPro" id="IPR041577">
    <property type="entry name" value="RT_RNaseH_2"/>
</dbReference>
<evidence type="ECO:0000313" key="2">
    <source>
        <dbReference type="EMBL" id="OWY94292.1"/>
    </source>
</evidence>
<dbReference type="EMBL" id="NBNE01014608">
    <property type="protein sequence ID" value="OWY94292.1"/>
    <property type="molecule type" value="Genomic_DNA"/>
</dbReference>
<reference evidence="3" key="1">
    <citation type="submission" date="2017-03" db="EMBL/GenBank/DDBJ databases">
        <title>Phytopthora megakarya and P. palmivora, two closely related causual agents of cacao black pod achieved similar genome size and gene model numbers by different mechanisms.</title>
        <authorList>
            <person name="Ali S."/>
            <person name="Shao J."/>
            <person name="Larry D.J."/>
            <person name="Kronmiller B."/>
            <person name="Shen D."/>
            <person name="Strem M.D."/>
            <person name="Melnick R.L."/>
            <person name="Guiltinan M.J."/>
            <person name="Tyler B.M."/>
            <person name="Meinhardt L.W."/>
            <person name="Bailey B.A."/>
        </authorList>
    </citation>
    <scope>NUCLEOTIDE SEQUENCE [LARGE SCALE GENOMIC DNA]</scope>
    <source>
        <strain evidence="3">zdho120</strain>
    </source>
</reference>
<dbReference type="CDD" id="cd09274">
    <property type="entry name" value="RNase_HI_RT_Ty3"/>
    <property type="match status" value="1"/>
</dbReference>
<proteinExistence type="predicted"/>
<accession>A0A225UMG2</accession>
<dbReference type="Pfam" id="PF17919">
    <property type="entry name" value="RT_RNaseH_2"/>
    <property type="match status" value="1"/>
</dbReference>
<sequence>MFNLLKKKTKRNAKIHFNEEQLKNFKELKRRLCNPPVLHLPDFTLPMHLRTDASKFAVGGVLFQVINRVEQPIAYTSRKMKSAELNYPTQQQELLAIVHALAAFRIYCLDKPPIVETGHKSLEGLFTQKMANRRLAWWYDILAEYQPIFSYLPGVKNGIADALSRRPDLQPKTKFFHDLSVTSFDDTSFSLAISEVTTNTELVTKIKKAYSKDREAQSIFVAIKRRNKQSKAVPKNDRHKL</sequence>
<name>A0A225UMG2_9STRA</name>
<dbReference type="AlphaFoldDB" id="A0A225UMG2"/>
<dbReference type="SUPFAM" id="SSF56672">
    <property type="entry name" value="DNA/RNA polymerases"/>
    <property type="match status" value="1"/>
</dbReference>
<dbReference type="PANTHER" id="PTHR34072">
    <property type="entry name" value="ENZYMATIC POLYPROTEIN-RELATED"/>
    <property type="match status" value="1"/>
</dbReference>
<comment type="caution">
    <text evidence="2">The sequence shown here is derived from an EMBL/GenBank/DDBJ whole genome shotgun (WGS) entry which is preliminary data.</text>
</comment>
<protein>
    <submittedName>
        <fullName evidence="2">Pol Polyprotein</fullName>
    </submittedName>
</protein>